<dbReference type="GO" id="GO:0031146">
    <property type="term" value="P:SCF-dependent proteasomal ubiquitin-dependent protein catabolic process"/>
    <property type="evidence" value="ECO:0007669"/>
    <property type="project" value="InterPro"/>
</dbReference>
<dbReference type="KEGG" id="ccin:107265739"/>
<evidence type="ECO:0000259" key="2">
    <source>
        <dbReference type="PROSITE" id="PS50181"/>
    </source>
</evidence>
<dbReference type="SMART" id="SM00256">
    <property type="entry name" value="FBOX"/>
    <property type="match status" value="1"/>
</dbReference>
<feature type="domain" description="F-box" evidence="2">
    <location>
        <begin position="37"/>
        <end position="83"/>
    </location>
</feature>
<dbReference type="Pfam" id="PF12937">
    <property type="entry name" value="F-box-like"/>
    <property type="match status" value="1"/>
</dbReference>
<dbReference type="InterPro" id="IPR039588">
    <property type="entry name" value="FBXO4"/>
</dbReference>
<accession>A0AAJ7RDL9</accession>
<evidence type="ECO:0000313" key="4">
    <source>
        <dbReference type="RefSeq" id="XP_024938908.1"/>
    </source>
</evidence>
<dbReference type="PANTHER" id="PTHR16008">
    <property type="entry name" value="F-BOX ONLY PROTEIN 4"/>
    <property type="match status" value="1"/>
</dbReference>
<dbReference type="Gene3D" id="3.80.10.10">
    <property type="entry name" value="Ribonuclease Inhibitor"/>
    <property type="match status" value="1"/>
</dbReference>
<evidence type="ECO:0000313" key="3">
    <source>
        <dbReference type="Proteomes" id="UP000694920"/>
    </source>
</evidence>
<dbReference type="AlphaFoldDB" id="A0AAJ7RDL9"/>
<protein>
    <submittedName>
        <fullName evidence="4 5">Uncharacterized protein LOC107265739</fullName>
    </submittedName>
</protein>
<reference evidence="4 5" key="1">
    <citation type="submission" date="2025-04" db="UniProtKB">
        <authorList>
            <consortium name="RefSeq"/>
        </authorList>
    </citation>
    <scope>IDENTIFICATION</scope>
</reference>
<evidence type="ECO:0000256" key="1">
    <source>
        <dbReference type="SAM" id="MobiDB-lite"/>
    </source>
</evidence>
<name>A0AAJ7RDL9_CEPCN</name>
<dbReference type="InterPro" id="IPR036047">
    <property type="entry name" value="F-box-like_dom_sf"/>
</dbReference>
<proteinExistence type="predicted"/>
<dbReference type="SUPFAM" id="SSF81383">
    <property type="entry name" value="F-box domain"/>
    <property type="match status" value="1"/>
</dbReference>
<evidence type="ECO:0000313" key="5">
    <source>
        <dbReference type="RefSeq" id="XP_024938909.1"/>
    </source>
</evidence>
<dbReference type="GeneID" id="107265739"/>
<keyword evidence="3" id="KW-1185">Reference proteome</keyword>
<sequence length="268" mass="30521">MGMRRGRTCKNVSTSCESPSKRSKNTENENSSENSLGASINVLPVEILLEIFSYLSSQDLYSLQRVSTFFEDIVRDPVVWRDYEVTNNSMNTSDVLQELKRMPFLKRIRIEARADSDDILRQVSLTNKNIEELHIINCTGSTAKLYLRSSHLIRILERCNRLHTINILGTRFRGLKFYRLLGSMGLRLRAAAAPATSTQFKTFAKHAHHIRAKDRKVISEWCRGVRNWMPLQYSVLEQVGGQACTALVSYLYDDFVSIDATSSCKAST</sequence>
<dbReference type="Proteomes" id="UP000694920">
    <property type="component" value="Unplaced"/>
</dbReference>
<feature type="region of interest" description="Disordered" evidence="1">
    <location>
        <begin position="1"/>
        <end position="35"/>
    </location>
</feature>
<dbReference type="RefSeq" id="XP_024938909.1">
    <property type="nucleotide sequence ID" value="XM_025083141.1"/>
</dbReference>
<dbReference type="GO" id="GO:0000209">
    <property type="term" value="P:protein polyubiquitination"/>
    <property type="evidence" value="ECO:0007669"/>
    <property type="project" value="TreeGrafter"/>
</dbReference>
<dbReference type="PROSITE" id="PS50181">
    <property type="entry name" value="FBOX"/>
    <property type="match status" value="1"/>
</dbReference>
<dbReference type="GO" id="GO:0019005">
    <property type="term" value="C:SCF ubiquitin ligase complex"/>
    <property type="evidence" value="ECO:0007669"/>
    <property type="project" value="TreeGrafter"/>
</dbReference>
<gene>
    <name evidence="4 5" type="primary">LOC107265739</name>
</gene>
<dbReference type="PANTHER" id="PTHR16008:SF4">
    <property type="entry name" value="F-BOX ONLY PROTEIN 4"/>
    <property type="match status" value="1"/>
</dbReference>
<dbReference type="InterPro" id="IPR032675">
    <property type="entry name" value="LRR_dom_sf"/>
</dbReference>
<dbReference type="InterPro" id="IPR001810">
    <property type="entry name" value="F-box_dom"/>
</dbReference>
<dbReference type="RefSeq" id="XP_024938908.1">
    <property type="nucleotide sequence ID" value="XM_025083140.1"/>
</dbReference>
<organism evidence="3 4">
    <name type="scientific">Cephus cinctus</name>
    <name type="common">Wheat stem sawfly</name>
    <dbReference type="NCBI Taxonomy" id="211228"/>
    <lineage>
        <taxon>Eukaryota</taxon>
        <taxon>Metazoa</taxon>
        <taxon>Ecdysozoa</taxon>
        <taxon>Arthropoda</taxon>
        <taxon>Hexapoda</taxon>
        <taxon>Insecta</taxon>
        <taxon>Pterygota</taxon>
        <taxon>Neoptera</taxon>
        <taxon>Endopterygota</taxon>
        <taxon>Hymenoptera</taxon>
        <taxon>Cephoidea</taxon>
        <taxon>Cephidae</taxon>
        <taxon>Cephus</taxon>
    </lineage>
</organism>